<evidence type="ECO:0000313" key="2">
    <source>
        <dbReference type="Proteomes" id="UP000554482"/>
    </source>
</evidence>
<name>A0A7J6XCS3_THATH</name>
<organism evidence="1 2">
    <name type="scientific">Thalictrum thalictroides</name>
    <name type="common">Rue-anemone</name>
    <name type="synonym">Anemone thalictroides</name>
    <dbReference type="NCBI Taxonomy" id="46969"/>
    <lineage>
        <taxon>Eukaryota</taxon>
        <taxon>Viridiplantae</taxon>
        <taxon>Streptophyta</taxon>
        <taxon>Embryophyta</taxon>
        <taxon>Tracheophyta</taxon>
        <taxon>Spermatophyta</taxon>
        <taxon>Magnoliopsida</taxon>
        <taxon>Ranunculales</taxon>
        <taxon>Ranunculaceae</taxon>
        <taxon>Thalictroideae</taxon>
        <taxon>Thalictrum</taxon>
    </lineage>
</organism>
<gene>
    <name evidence="1" type="ORF">FRX31_002819</name>
</gene>
<dbReference type="EMBL" id="JABWDY010001223">
    <property type="protein sequence ID" value="KAF5207596.1"/>
    <property type="molecule type" value="Genomic_DNA"/>
</dbReference>
<proteinExistence type="predicted"/>
<dbReference type="AlphaFoldDB" id="A0A7J6XCS3"/>
<evidence type="ECO:0000313" key="1">
    <source>
        <dbReference type="EMBL" id="KAF5207596.1"/>
    </source>
</evidence>
<dbReference type="Proteomes" id="UP000554482">
    <property type="component" value="Unassembled WGS sequence"/>
</dbReference>
<sequence>MSSKSYLCSVIGWAQKEEKVIALKSWSPLGKKYGLLPVKYGRALVGRGLHTLFIEAKRLKHQPHWLMDSDMHSSTRRITKAVIKGQNVPELPFDDADVSGVFVVAEATGACSEALPLSLKELIAYLHYKMSYFTTDKRCRTLLTATATLQRFASQLYHVFKSMSLAKFYIKVIFEMD</sequence>
<accession>A0A7J6XCS3</accession>
<comment type="caution">
    <text evidence="1">The sequence shown here is derived from an EMBL/GenBank/DDBJ whole genome shotgun (WGS) entry which is preliminary data.</text>
</comment>
<keyword evidence="2" id="KW-1185">Reference proteome</keyword>
<reference evidence="1 2" key="1">
    <citation type="submission" date="2020-06" db="EMBL/GenBank/DDBJ databases">
        <title>Transcriptomic and genomic resources for Thalictrum thalictroides and T. hernandezii: Facilitating candidate gene discovery in an emerging model plant lineage.</title>
        <authorList>
            <person name="Arias T."/>
            <person name="Riano-Pachon D.M."/>
            <person name="Di Stilio V.S."/>
        </authorList>
    </citation>
    <scope>NUCLEOTIDE SEQUENCE [LARGE SCALE GENOMIC DNA]</scope>
    <source>
        <strain evidence="2">cv. WT478/WT964</strain>
        <tissue evidence="1">Leaves</tissue>
    </source>
</reference>
<protein>
    <submittedName>
        <fullName evidence="1">Uncharacterized protein</fullName>
    </submittedName>
</protein>